<comment type="cofactor">
    <cofactor evidence="1">
        <name>Zn(2+)</name>
        <dbReference type="ChEBI" id="CHEBI:29105"/>
    </cofactor>
</comment>
<accession>G7DS69</accession>
<dbReference type="AlphaFoldDB" id="G7DS69"/>
<comment type="caution">
    <text evidence="11">The sequence shown here is derived from an EMBL/GenBank/DDBJ whole genome shotgun (WGS) entry which is preliminary data.</text>
</comment>
<dbReference type="GO" id="GO:0016020">
    <property type="term" value="C:membrane"/>
    <property type="evidence" value="ECO:0007669"/>
    <property type="project" value="TreeGrafter"/>
</dbReference>
<dbReference type="GO" id="GO:0046872">
    <property type="term" value="F:metal ion binding"/>
    <property type="evidence" value="ECO:0007669"/>
    <property type="project" value="UniProtKB-KW"/>
</dbReference>
<feature type="region of interest" description="Disordered" evidence="9">
    <location>
        <begin position="166"/>
        <end position="230"/>
    </location>
</feature>
<evidence type="ECO:0000256" key="4">
    <source>
        <dbReference type="ARBA" id="ARBA00022723"/>
    </source>
</evidence>
<dbReference type="OrthoDB" id="3640at2759"/>
<dbReference type="InterPro" id="IPR000555">
    <property type="entry name" value="JAMM/MPN+_dom"/>
</dbReference>
<dbReference type="GO" id="GO:0140492">
    <property type="term" value="F:metal-dependent deubiquitinase activity"/>
    <property type="evidence" value="ECO:0007669"/>
    <property type="project" value="InterPro"/>
</dbReference>
<dbReference type="FunCoup" id="G7DS69">
    <property type="interactions" value="174"/>
</dbReference>
<evidence type="ECO:0000256" key="8">
    <source>
        <dbReference type="ARBA" id="ARBA00023049"/>
    </source>
</evidence>
<dbReference type="MEROPS" id="M67.A15"/>
<keyword evidence="12" id="KW-1185">Reference proteome</keyword>
<evidence type="ECO:0000313" key="12">
    <source>
        <dbReference type="Proteomes" id="UP000009131"/>
    </source>
</evidence>
<evidence type="ECO:0000256" key="1">
    <source>
        <dbReference type="ARBA" id="ARBA00001947"/>
    </source>
</evidence>
<dbReference type="Proteomes" id="UP000009131">
    <property type="component" value="Unassembled WGS sequence"/>
</dbReference>
<dbReference type="Gene3D" id="1.20.58.80">
    <property type="entry name" value="Phosphotransferase system, lactose/cellobiose-type IIA subunit"/>
    <property type="match status" value="1"/>
</dbReference>
<keyword evidence="8" id="KW-0482">Metalloprotease</keyword>
<gene>
    <name evidence="11" type="primary">Mo00070</name>
    <name evidence="11" type="ORF">E5Q_00070</name>
</gene>
<dbReference type="GO" id="GO:0061578">
    <property type="term" value="F:K63-linked deubiquitinase activity"/>
    <property type="evidence" value="ECO:0007669"/>
    <property type="project" value="InterPro"/>
</dbReference>
<reference evidence="11 12" key="2">
    <citation type="journal article" date="2012" name="Open Biol.">
        <title>Characteristics of nucleosomes and linker DNA regions on the genome of the basidiomycete Mixia osmundae revealed by mono- and dinucleosome mapping.</title>
        <authorList>
            <person name="Nishida H."/>
            <person name="Kondo S."/>
            <person name="Matsumoto T."/>
            <person name="Suzuki Y."/>
            <person name="Yoshikawa H."/>
            <person name="Taylor T.D."/>
            <person name="Sugiyama J."/>
        </authorList>
    </citation>
    <scope>NUCLEOTIDE SEQUENCE [LARGE SCALE GENOMIC DNA]</scope>
    <source>
        <strain evidence="12">CBS 9802 / IAM 14324 / JCM 22182 / KY 12970</strain>
    </source>
</reference>
<keyword evidence="4" id="KW-0479">Metal-binding</keyword>
<dbReference type="Pfam" id="PF01398">
    <property type="entry name" value="JAB"/>
    <property type="match status" value="1"/>
</dbReference>
<dbReference type="GO" id="GO:0070536">
    <property type="term" value="P:protein K63-linked deubiquitination"/>
    <property type="evidence" value="ECO:0007669"/>
    <property type="project" value="InterPro"/>
</dbReference>
<keyword evidence="3" id="KW-0645">Protease</keyword>
<keyword evidence="5" id="KW-0833">Ubl conjugation pathway</keyword>
<dbReference type="STRING" id="764103.G7DS69"/>
<dbReference type="InParanoid" id="G7DS69"/>
<evidence type="ECO:0000256" key="3">
    <source>
        <dbReference type="ARBA" id="ARBA00022670"/>
    </source>
</evidence>
<organism evidence="11 12">
    <name type="scientific">Mixia osmundae (strain CBS 9802 / IAM 14324 / JCM 22182 / KY 12970)</name>
    <dbReference type="NCBI Taxonomy" id="764103"/>
    <lineage>
        <taxon>Eukaryota</taxon>
        <taxon>Fungi</taxon>
        <taxon>Dikarya</taxon>
        <taxon>Basidiomycota</taxon>
        <taxon>Pucciniomycotina</taxon>
        <taxon>Mixiomycetes</taxon>
        <taxon>Mixiales</taxon>
        <taxon>Mixiaceae</taxon>
        <taxon>Mixia</taxon>
    </lineage>
</organism>
<feature type="compositionally biased region" description="Basic and acidic residues" evidence="9">
    <location>
        <begin position="1"/>
        <end position="16"/>
    </location>
</feature>
<feature type="compositionally biased region" description="Basic and acidic residues" evidence="9">
    <location>
        <begin position="208"/>
        <end position="221"/>
    </location>
</feature>
<evidence type="ECO:0000256" key="5">
    <source>
        <dbReference type="ARBA" id="ARBA00022786"/>
    </source>
</evidence>
<dbReference type="Pfam" id="PF08969">
    <property type="entry name" value="USP8_dimer"/>
    <property type="match status" value="1"/>
</dbReference>
<protein>
    <recommendedName>
        <fullName evidence="10">MPN domain-containing protein</fullName>
    </recommendedName>
</protein>
<reference evidence="11 12" key="1">
    <citation type="journal article" date="2011" name="J. Gen. Appl. Microbiol.">
        <title>Draft genome sequencing of the enigmatic basidiomycete Mixia osmundae.</title>
        <authorList>
            <person name="Nishida H."/>
            <person name="Nagatsuka Y."/>
            <person name="Sugiyama J."/>
        </authorList>
    </citation>
    <scope>NUCLEOTIDE SEQUENCE [LARGE SCALE GENOMIC DNA]</scope>
    <source>
        <strain evidence="12">CBS 9802 / IAM 14324 / JCM 22182 / KY 12970</strain>
    </source>
</reference>
<name>G7DS69_MIXOS</name>
<sequence>MRDPPPRPLRPGEDPSLRGGRRPATLRELADFAASKLPYVDGSTRWMRSALELYAEATTYRHNDDNESAYILLVRCARILDELEAHEIDVSTRNRSEQLGYQIMDDLNRLKLPLVAAVDRWQAYHPQAQLGQLPETAFTPLPRRRAPARPSDQVIVQQMDQIHLRSPPVPPAQLAFPSPSMSRSRSEDTRRPSHSSLPHKASHSSLPRSDRSSAPKREHPVASHRTFTSSSHAVASKIPLRWLALPKKLPSSFVSIAKPNTKRNLETCGLLLGRLERNELRITTLLVPKQRATADTCATTHEEEILAFQTKHDLLTLGWIHTHPVQSCFMSSLDLHTQASYQAMLPEAIAVVCSPKSKPDLGYFRLTDPPGLQTILHCRAKDLFHPHAALPLYTDAHGQGHLRIVDDLAFRVHDLR</sequence>
<keyword evidence="7" id="KW-0862">Zinc</keyword>
<keyword evidence="6" id="KW-0378">Hydrolase</keyword>
<dbReference type="CDD" id="cd08066">
    <property type="entry name" value="MPN_AMSH_like"/>
    <property type="match status" value="1"/>
</dbReference>
<dbReference type="InterPro" id="IPR044098">
    <property type="entry name" value="STAMBP/STALP-like_MPN"/>
</dbReference>
<dbReference type="eggNOG" id="KOG2880">
    <property type="taxonomic scope" value="Eukaryota"/>
</dbReference>
<evidence type="ECO:0000256" key="9">
    <source>
        <dbReference type="SAM" id="MobiDB-lite"/>
    </source>
</evidence>
<evidence type="ECO:0000256" key="2">
    <source>
        <dbReference type="ARBA" id="ARBA00010981"/>
    </source>
</evidence>
<dbReference type="GO" id="GO:0006508">
    <property type="term" value="P:proteolysis"/>
    <property type="evidence" value="ECO:0007669"/>
    <property type="project" value="UniProtKB-KW"/>
</dbReference>
<dbReference type="SUPFAM" id="SSF102712">
    <property type="entry name" value="JAB1/MPN domain"/>
    <property type="match status" value="1"/>
</dbReference>
<evidence type="ECO:0000259" key="10">
    <source>
        <dbReference type="PROSITE" id="PS50249"/>
    </source>
</evidence>
<dbReference type="RefSeq" id="XP_014566106.1">
    <property type="nucleotide sequence ID" value="XM_014710620.1"/>
</dbReference>
<dbReference type="SMART" id="SM00232">
    <property type="entry name" value="JAB_MPN"/>
    <property type="match status" value="1"/>
</dbReference>
<feature type="domain" description="MPN" evidence="10">
    <location>
        <begin position="243"/>
        <end position="372"/>
    </location>
</feature>
<dbReference type="HOGENOM" id="CLU_660702_0_0_1"/>
<dbReference type="FunFam" id="3.40.140.10:FF:000033">
    <property type="entry name" value="AMSH-like protease sst2"/>
    <property type="match status" value="1"/>
</dbReference>
<dbReference type="InterPro" id="IPR015063">
    <property type="entry name" value="USP8_dimer"/>
</dbReference>
<evidence type="ECO:0000256" key="6">
    <source>
        <dbReference type="ARBA" id="ARBA00022801"/>
    </source>
</evidence>
<comment type="similarity">
    <text evidence="2">Belongs to the peptidase M67C family.</text>
</comment>
<dbReference type="EMBL" id="BABT02000004">
    <property type="protein sequence ID" value="GAA93429.1"/>
    <property type="molecule type" value="Genomic_DNA"/>
</dbReference>
<dbReference type="Gene3D" id="3.40.140.10">
    <property type="entry name" value="Cytidine Deaminase, domain 2"/>
    <property type="match status" value="1"/>
</dbReference>
<feature type="region of interest" description="Disordered" evidence="9">
    <location>
        <begin position="1"/>
        <end position="21"/>
    </location>
</feature>
<evidence type="ECO:0000313" key="11">
    <source>
        <dbReference type="EMBL" id="GAA93429.1"/>
    </source>
</evidence>
<dbReference type="PANTHER" id="PTHR12947:SF13">
    <property type="entry name" value="FI19924P1"/>
    <property type="match status" value="1"/>
</dbReference>
<proteinExistence type="inferred from homology"/>
<dbReference type="GO" id="GO:0005768">
    <property type="term" value="C:endosome"/>
    <property type="evidence" value="ECO:0007669"/>
    <property type="project" value="TreeGrafter"/>
</dbReference>
<dbReference type="PANTHER" id="PTHR12947">
    <property type="entry name" value="AMSH-LIKE PROTEASE"/>
    <property type="match status" value="1"/>
</dbReference>
<evidence type="ECO:0000256" key="7">
    <source>
        <dbReference type="ARBA" id="ARBA00022833"/>
    </source>
</evidence>
<dbReference type="InterPro" id="IPR037518">
    <property type="entry name" value="MPN"/>
</dbReference>
<dbReference type="PROSITE" id="PS50249">
    <property type="entry name" value="MPN"/>
    <property type="match status" value="1"/>
</dbReference>